<keyword evidence="2" id="KW-1185">Reference proteome</keyword>
<organism evidence="1 2">
    <name type="scientific">Niastella populi</name>
    <dbReference type="NCBI Taxonomy" id="550983"/>
    <lineage>
        <taxon>Bacteria</taxon>
        <taxon>Pseudomonadati</taxon>
        <taxon>Bacteroidota</taxon>
        <taxon>Chitinophagia</taxon>
        <taxon>Chitinophagales</taxon>
        <taxon>Chitinophagaceae</taxon>
        <taxon>Niastella</taxon>
    </lineage>
</organism>
<gene>
    <name evidence="1" type="ORF">A4R26_33785</name>
</gene>
<proteinExistence type="predicted"/>
<accession>A0A1V9G050</accession>
<dbReference type="EMBL" id="LWBP01000097">
    <property type="protein sequence ID" value="OQP63944.1"/>
    <property type="molecule type" value="Genomic_DNA"/>
</dbReference>
<comment type="caution">
    <text evidence="1">The sequence shown here is derived from an EMBL/GenBank/DDBJ whole genome shotgun (WGS) entry which is preliminary data.</text>
</comment>
<dbReference type="Proteomes" id="UP000192276">
    <property type="component" value="Unassembled WGS sequence"/>
</dbReference>
<name>A0A1V9G050_9BACT</name>
<evidence type="ECO:0000313" key="2">
    <source>
        <dbReference type="Proteomes" id="UP000192276"/>
    </source>
</evidence>
<evidence type="ECO:0000313" key="1">
    <source>
        <dbReference type="EMBL" id="OQP63944.1"/>
    </source>
</evidence>
<dbReference type="AlphaFoldDB" id="A0A1V9G050"/>
<sequence length="73" mass="9016">MWRYKKFQFRDYKNLKKKYSGVFPVFSNPQLKSWLCRNESKEYLYYPKSVKAQKVTRFSFVKAFYFVLFEIGS</sequence>
<protein>
    <submittedName>
        <fullName evidence="1">Uncharacterized protein</fullName>
    </submittedName>
</protein>
<reference evidence="2" key="1">
    <citation type="submission" date="2016-04" db="EMBL/GenBank/DDBJ databases">
        <authorList>
            <person name="Chen L."/>
            <person name="Zhuang W."/>
            <person name="Wang G."/>
        </authorList>
    </citation>
    <scope>NUCLEOTIDE SEQUENCE [LARGE SCALE GENOMIC DNA]</scope>
    <source>
        <strain evidence="2">208</strain>
    </source>
</reference>